<dbReference type="SUPFAM" id="SSF158472">
    <property type="entry name" value="HAMP domain-like"/>
    <property type="match status" value="1"/>
</dbReference>
<keyword evidence="19" id="KW-0472">Membrane</keyword>
<evidence type="ECO:0000256" key="4">
    <source>
        <dbReference type="ARBA" id="ARBA00004496"/>
    </source>
</evidence>
<evidence type="ECO:0000313" key="22">
    <source>
        <dbReference type="EMBL" id="GCF06997.1"/>
    </source>
</evidence>
<dbReference type="EMBL" id="BIXY01000005">
    <property type="protein sequence ID" value="GCF06997.1"/>
    <property type="molecule type" value="Genomic_DNA"/>
</dbReference>
<accession>A0A5A5T6K2</accession>
<keyword evidence="8" id="KW-0963">Cytoplasm</keyword>
<keyword evidence="13" id="KW-0408">Iron</keyword>
<comment type="function">
    <text evidence="16">Member of the two-component regulatory system NreB/NreC involved in the control of dissimilatory nitrate/nitrite reduction in response to oxygen. NreB functions as a direct oxygen sensor histidine kinase which is autophosphorylated, in the absence of oxygen, probably at the conserved histidine residue, and transfers its phosphate group probably to a conserved aspartate residue of NreC. NreB/NreC activates the expression of the nitrate (narGHJI) and nitrite (nir) reductase operons, as well as the putative nitrate transporter gene narT.</text>
</comment>
<dbReference type="InterPro" id="IPR011712">
    <property type="entry name" value="Sig_transdc_His_kin_sub3_dim/P"/>
</dbReference>
<comment type="caution">
    <text evidence="22">The sequence shown here is derived from an EMBL/GenBank/DDBJ whole genome shotgun (WGS) entry which is preliminary data.</text>
</comment>
<feature type="domain" description="HAMP" evidence="21">
    <location>
        <begin position="218"/>
        <end position="270"/>
    </location>
</feature>
<dbReference type="AlphaFoldDB" id="A0A5A5T6K2"/>
<dbReference type="Gene3D" id="6.10.340.10">
    <property type="match status" value="1"/>
</dbReference>
<dbReference type="Gene3D" id="1.20.5.1930">
    <property type="match status" value="1"/>
</dbReference>
<feature type="coiled-coil region" evidence="18">
    <location>
        <begin position="244"/>
        <end position="341"/>
    </location>
</feature>
<dbReference type="InterPro" id="IPR036890">
    <property type="entry name" value="HATPase_C_sf"/>
</dbReference>
<evidence type="ECO:0000256" key="11">
    <source>
        <dbReference type="ARBA" id="ARBA00022723"/>
    </source>
</evidence>
<evidence type="ECO:0000256" key="8">
    <source>
        <dbReference type="ARBA" id="ARBA00022490"/>
    </source>
</evidence>
<keyword evidence="9" id="KW-0597">Phosphoprotein</keyword>
<feature type="domain" description="Histidine kinase" evidence="20">
    <location>
        <begin position="403"/>
        <end position="496"/>
    </location>
</feature>
<dbReference type="GO" id="GO:0000155">
    <property type="term" value="F:phosphorelay sensor kinase activity"/>
    <property type="evidence" value="ECO:0007669"/>
    <property type="project" value="InterPro"/>
</dbReference>
<evidence type="ECO:0000256" key="17">
    <source>
        <dbReference type="ARBA" id="ARBA00030800"/>
    </source>
</evidence>
<keyword evidence="18" id="KW-0175">Coiled coil</keyword>
<keyword evidence="19" id="KW-1133">Transmembrane helix</keyword>
<dbReference type="Pfam" id="PF00672">
    <property type="entry name" value="HAMP"/>
    <property type="match status" value="1"/>
</dbReference>
<dbReference type="OrthoDB" id="9781904at2"/>
<dbReference type="Pfam" id="PF02518">
    <property type="entry name" value="HATPase_c"/>
    <property type="match status" value="1"/>
</dbReference>
<proteinExistence type="predicted"/>
<dbReference type="SUPFAM" id="SSF55874">
    <property type="entry name" value="ATPase domain of HSP90 chaperone/DNA topoisomerase II/histidine kinase"/>
    <property type="match status" value="1"/>
</dbReference>
<feature type="transmembrane region" description="Helical" evidence="19">
    <location>
        <begin position="190"/>
        <end position="217"/>
    </location>
</feature>
<dbReference type="CDD" id="cd16917">
    <property type="entry name" value="HATPase_UhpB-NarQ-NarX-like"/>
    <property type="match status" value="1"/>
</dbReference>
<dbReference type="PROSITE" id="PS50109">
    <property type="entry name" value="HIS_KIN"/>
    <property type="match status" value="1"/>
</dbReference>
<organism evidence="22 23">
    <name type="scientific">Dictyobacter arantiisoli</name>
    <dbReference type="NCBI Taxonomy" id="2014874"/>
    <lineage>
        <taxon>Bacteria</taxon>
        <taxon>Bacillati</taxon>
        <taxon>Chloroflexota</taxon>
        <taxon>Ktedonobacteria</taxon>
        <taxon>Ktedonobacterales</taxon>
        <taxon>Dictyobacteraceae</taxon>
        <taxon>Dictyobacter</taxon>
    </lineage>
</organism>
<dbReference type="GO" id="GO:0046983">
    <property type="term" value="F:protein dimerization activity"/>
    <property type="evidence" value="ECO:0007669"/>
    <property type="project" value="InterPro"/>
</dbReference>
<evidence type="ECO:0000256" key="5">
    <source>
        <dbReference type="ARBA" id="ARBA00012438"/>
    </source>
</evidence>
<evidence type="ECO:0000256" key="7">
    <source>
        <dbReference type="ARBA" id="ARBA00022485"/>
    </source>
</evidence>
<dbReference type="GO" id="GO:0046872">
    <property type="term" value="F:metal ion binding"/>
    <property type="evidence" value="ECO:0007669"/>
    <property type="project" value="UniProtKB-KW"/>
</dbReference>
<evidence type="ECO:0000256" key="13">
    <source>
        <dbReference type="ARBA" id="ARBA00023004"/>
    </source>
</evidence>
<dbReference type="GO" id="GO:0005737">
    <property type="term" value="C:cytoplasm"/>
    <property type="evidence" value="ECO:0007669"/>
    <property type="project" value="UniProtKB-SubCell"/>
</dbReference>
<feature type="transmembrane region" description="Helical" evidence="19">
    <location>
        <begin position="21"/>
        <end position="44"/>
    </location>
</feature>
<dbReference type="InterPro" id="IPR003660">
    <property type="entry name" value="HAMP_dom"/>
</dbReference>
<keyword evidence="19" id="KW-0812">Transmembrane</keyword>
<keyword evidence="14" id="KW-0902">Two-component regulatory system</keyword>
<evidence type="ECO:0000256" key="15">
    <source>
        <dbReference type="ARBA" id="ARBA00023014"/>
    </source>
</evidence>
<comment type="cofactor">
    <cofactor evidence="2">
        <name>[4Fe-4S] cluster</name>
        <dbReference type="ChEBI" id="CHEBI:49883"/>
    </cofactor>
</comment>
<dbReference type="EC" id="2.7.13.3" evidence="5"/>
<evidence type="ECO:0000256" key="14">
    <source>
        <dbReference type="ARBA" id="ARBA00023012"/>
    </source>
</evidence>
<keyword evidence="23" id="KW-1185">Reference proteome</keyword>
<dbReference type="Gene3D" id="3.30.565.10">
    <property type="entry name" value="Histidine kinase-like ATPase, C-terminal domain"/>
    <property type="match status" value="1"/>
</dbReference>
<keyword evidence="7" id="KW-0004">4Fe-4S</keyword>
<evidence type="ECO:0000313" key="23">
    <source>
        <dbReference type="Proteomes" id="UP000322530"/>
    </source>
</evidence>
<dbReference type="GO" id="GO:0051539">
    <property type="term" value="F:4 iron, 4 sulfur cluster binding"/>
    <property type="evidence" value="ECO:0007669"/>
    <property type="project" value="UniProtKB-KW"/>
</dbReference>
<keyword evidence="15" id="KW-0411">Iron-sulfur</keyword>
<dbReference type="Proteomes" id="UP000322530">
    <property type="component" value="Unassembled WGS sequence"/>
</dbReference>
<dbReference type="PRINTS" id="PR00344">
    <property type="entry name" value="BCTRLSENSOR"/>
</dbReference>
<evidence type="ECO:0000256" key="12">
    <source>
        <dbReference type="ARBA" id="ARBA00022777"/>
    </source>
</evidence>
<dbReference type="InterPro" id="IPR005467">
    <property type="entry name" value="His_kinase_dom"/>
</dbReference>
<name>A0A5A5T6K2_9CHLR</name>
<keyword evidence="12" id="KW-0418">Kinase</keyword>
<dbReference type="SMART" id="SM00304">
    <property type="entry name" value="HAMP"/>
    <property type="match status" value="1"/>
</dbReference>
<evidence type="ECO:0000256" key="10">
    <source>
        <dbReference type="ARBA" id="ARBA00022679"/>
    </source>
</evidence>
<dbReference type="GO" id="GO:0016020">
    <property type="term" value="C:membrane"/>
    <property type="evidence" value="ECO:0007669"/>
    <property type="project" value="UniProtKB-SubCell"/>
</dbReference>
<keyword evidence="11" id="KW-0479">Metal-binding</keyword>
<dbReference type="InterPro" id="IPR004358">
    <property type="entry name" value="Sig_transdc_His_kin-like_C"/>
</dbReference>
<evidence type="ECO:0000259" key="20">
    <source>
        <dbReference type="PROSITE" id="PS50109"/>
    </source>
</evidence>
<comment type="subcellular location">
    <subcellularLocation>
        <location evidence="4">Cytoplasm</location>
    </subcellularLocation>
    <subcellularLocation>
        <location evidence="3">Membrane</location>
    </subcellularLocation>
</comment>
<dbReference type="RefSeq" id="WP_149400048.1">
    <property type="nucleotide sequence ID" value="NZ_BIXY01000005.1"/>
</dbReference>
<dbReference type="InterPro" id="IPR050482">
    <property type="entry name" value="Sensor_HK_TwoCompSys"/>
</dbReference>
<dbReference type="Pfam" id="PF07730">
    <property type="entry name" value="HisKA_3"/>
    <property type="match status" value="1"/>
</dbReference>
<evidence type="ECO:0000256" key="16">
    <source>
        <dbReference type="ARBA" id="ARBA00024827"/>
    </source>
</evidence>
<dbReference type="PROSITE" id="PS50885">
    <property type="entry name" value="HAMP"/>
    <property type="match status" value="1"/>
</dbReference>
<reference evidence="22 23" key="1">
    <citation type="submission" date="2019-01" db="EMBL/GenBank/DDBJ databases">
        <title>Draft genome sequence of Dictyobacter sp. Uno17.</title>
        <authorList>
            <person name="Wang C.M."/>
            <person name="Zheng Y."/>
            <person name="Sakai Y."/>
            <person name="Abe K."/>
            <person name="Yokota A."/>
            <person name="Yabe S."/>
        </authorList>
    </citation>
    <scope>NUCLEOTIDE SEQUENCE [LARGE SCALE GENOMIC DNA]</scope>
    <source>
        <strain evidence="22 23">Uno17</strain>
    </source>
</reference>
<keyword evidence="10" id="KW-0808">Transferase</keyword>
<evidence type="ECO:0000256" key="3">
    <source>
        <dbReference type="ARBA" id="ARBA00004370"/>
    </source>
</evidence>
<evidence type="ECO:0000256" key="19">
    <source>
        <dbReference type="SAM" id="Phobius"/>
    </source>
</evidence>
<evidence type="ECO:0000256" key="1">
    <source>
        <dbReference type="ARBA" id="ARBA00000085"/>
    </source>
</evidence>
<dbReference type="SMART" id="SM00387">
    <property type="entry name" value="HATPase_c"/>
    <property type="match status" value="1"/>
</dbReference>
<sequence length="508" mass="56811">MQRIKRLFRQLQWKLTFSYTLITIVAILLIEFLTVLVVLGYFLFNQAEIQVSSLRNQATQALPFFVHNSPDQATLAHWLASSGKLVTPQLDAHTRGFLCVLDIHGRVLASLGDHPPAVASTLTLPSRAVSPTQLHALLNGEVVAISLSEPEQMQLIVVPIRDGQQRPVGALVAHLEQLNLANVSTSYGRLLSLFGVNILLLTLLVGIVGTFFGFFTARSFTRRFTRLTLAADHWSRGDFSLLVRDASQDEVGQLARRMDRMAEQLQHLMQTRQQLATAEERNRLARDLHDSVKQQIFSVAMQLGSLRVLLKRDTDKALRRLDEIEGVVHQAQQELTALIRELRPGTLADRSLPQALQDMAMRWNQQTWIAIQFELENTVVTEQDRETTQNISIASEIEDAFFRIAQEALSNVARHSNATNVQLQLRYSAENISLTIADNGCGFSPARVLARSEQKRQGGVGLHSMRERIQELGGHIDIHSAEGKGTRITVACPMRPVVARLQPESSIL</sequence>
<dbReference type="InterPro" id="IPR003594">
    <property type="entry name" value="HATPase_dom"/>
</dbReference>
<evidence type="ECO:0000256" key="18">
    <source>
        <dbReference type="SAM" id="Coils"/>
    </source>
</evidence>
<comment type="catalytic activity">
    <reaction evidence="1">
        <text>ATP + protein L-histidine = ADP + protein N-phospho-L-histidine.</text>
        <dbReference type="EC" id="2.7.13.3"/>
    </reaction>
</comment>
<dbReference type="PANTHER" id="PTHR24421">
    <property type="entry name" value="NITRATE/NITRITE SENSOR PROTEIN NARX-RELATED"/>
    <property type="match status" value="1"/>
</dbReference>
<evidence type="ECO:0000256" key="2">
    <source>
        <dbReference type="ARBA" id="ARBA00001966"/>
    </source>
</evidence>
<evidence type="ECO:0000256" key="6">
    <source>
        <dbReference type="ARBA" id="ARBA00017322"/>
    </source>
</evidence>
<gene>
    <name evidence="22" type="ORF">KDI_05610</name>
</gene>
<evidence type="ECO:0000256" key="9">
    <source>
        <dbReference type="ARBA" id="ARBA00022553"/>
    </source>
</evidence>
<evidence type="ECO:0000259" key="21">
    <source>
        <dbReference type="PROSITE" id="PS50885"/>
    </source>
</evidence>
<protein>
    <recommendedName>
        <fullName evidence="6">Oxygen sensor histidine kinase NreB</fullName>
        <ecNumber evidence="5">2.7.13.3</ecNumber>
    </recommendedName>
    <alternativeName>
        <fullName evidence="17">Nitrogen regulation protein B</fullName>
    </alternativeName>
</protein>
<dbReference type="CDD" id="cd06225">
    <property type="entry name" value="HAMP"/>
    <property type="match status" value="1"/>
</dbReference>